<dbReference type="AlphaFoldDB" id="A0A1M5TDQ9"/>
<feature type="region of interest" description="Disordered" evidence="1">
    <location>
        <begin position="122"/>
        <end position="149"/>
    </location>
</feature>
<feature type="compositionally biased region" description="Basic and acidic residues" evidence="1">
    <location>
        <begin position="122"/>
        <end position="137"/>
    </location>
</feature>
<dbReference type="RefSeq" id="WP_067663341.1">
    <property type="nucleotide sequence ID" value="NZ_FQXG01000003.1"/>
</dbReference>
<dbReference type="EMBL" id="FQXG01000003">
    <property type="protein sequence ID" value="SHH48826.1"/>
    <property type="molecule type" value="Genomic_DNA"/>
</dbReference>
<reference evidence="2 3" key="1">
    <citation type="submission" date="2016-11" db="EMBL/GenBank/DDBJ databases">
        <authorList>
            <person name="Jaros S."/>
            <person name="Januszkiewicz K."/>
            <person name="Wedrychowicz H."/>
        </authorList>
    </citation>
    <scope>NUCLEOTIDE SEQUENCE [LARGE SCALE GENOMIC DNA]</scope>
    <source>
        <strain evidence="2 3">DSM 16917</strain>
    </source>
</reference>
<gene>
    <name evidence="2" type="ORF">SAMN02745129_2098</name>
</gene>
<proteinExistence type="predicted"/>
<sequence>MITKTHFDSPKPGFAIVVALPETNDGFTVQSLQFRCLNHHRLVASVLLQAAELWETCAADQSHCKSAFELYVSGFVKRWAYNQQSGVVNVMPQIGICELLVGGQVITLKLKALKSLARSFSKKAEFDDAVAEKERIENSQPESSEQTGY</sequence>
<keyword evidence="3" id="KW-1185">Reference proteome</keyword>
<feature type="compositionally biased region" description="Polar residues" evidence="1">
    <location>
        <begin position="138"/>
        <end position="149"/>
    </location>
</feature>
<evidence type="ECO:0000313" key="2">
    <source>
        <dbReference type="EMBL" id="SHH48826.1"/>
    </source>
</evidence>
<dbReference type="Proteomes" id="UP000184268">
    <property type="component" value="Unassembled WGS sequence"/>
</dbReference>
<evidence type="ECO:0000313" key="3">
    <source>
        <dbReference type="Proteomes" id="UP000184268"/>
    </source>
</evidence>
<name>A0A1M5TDQ9_9GAMM</name>
<protein>
    <submittedName>
        <fullName evidence="2">Uncharacterized protein</fullName>
    </submittedName>
</protein>
<evidence type="ECO:0000256" key="1">
    <source>
        <dbReference type="SAM" id="MobiDB-lite"/>
    </source>
</evidence>
<organism evidence="2 3">
    <name type="scientific">Ferrimonas marina</name>
    <dbReference type="NCBI Taxonomy" id="299255"/>
    <lineage>
        <taxon>Bacteria</taxon>
        <taxon>Pseudomonadati</taxon>
        <taxon>Pseudomonadota</taxon>
        <taxon>Gammaproteobacteria</taxon>
        <taxon>Alteromonadales</taxon>
        <taxon>Ferrimonadaceae</taxon>
        <taxon>Ferrimonas</taxon>
    </lineage>
</organism>
<accession>A0A1M5TDQ9</accession>